<dbReference type="Pfam" id="PF04101">
    <property type="entry name" value="Glyco_tran_28_C"/>
    <property type="match status" value="1"/>
</dbReference>
<proteinExistence type="predicted"/>
<dbReference type="GO" id="GO:0006488">
    <property type="term" value="P:dolichol-linked oligosaccharide biosynthetic process"/>
    <property type="evidence" value="ECO:0007669"/>
    <property type="project" value="TreeGrafter"/>
</dbReference>
<gene>
    <name evidence="2" type="ORF">CTAYLR_006850</name>
</gene>
<dbReference type="PANTHER" id="PTHR47043:SF1">
    <property type="entry name" value="UDP-N-ACETYLGLUCOSAMINE TRANSFERASE SUBUNIT ALG13"/>
    <property type="match status" value="1"/>
</dbReference>
<evidence type="ECO:0000259" key="1">
    <source>
        <dbReference type="Pfam" id="PF04101"/>
    </source>
</evidence>
<dbReference type="AlphaFoldDB" id="A0AAD7U585"/>
<reference evidence="2" key="1">
    <citation type="submission" date="2023-01" db="EMBL/GenBank/DDBJ databases">
        <title>Metagenome sequencing of chrysophaentin producing Chrysophaeum taylorii.</title>
        <authorList>
            <person name="Davison J."/>
            <person name="Bewley C."/>
        </authorList>
    </citation>
    <scope>NUCLEOTIDE SEQUENCE</scope>
    <source>
        <strain evidence="2">NIES-1699</strain>
    </source>
</reference>
<dbReference type="GO" id="GO:0016758">
    <property type="term" value="F:hexosyltransferase activity"/>
    <property type="evidence" value="ECO:0007669"/>
    <property type="project" value="InterPro"/>
</dbReference>
<name>A0AAD7U585_9STRA</name>
<dbReference type="GO" id="GO:0043541">
    <property type="term" value="C:UDP-N-acetylglucosamine transferase complex"/>
    <property type="evidence" value="ECO:0007669"/>
    <property type="project" value="TreeGrafter"/>
</dbReference>
<organism evidence="2 3">
    <name type="scientific">Chrysophaeum taylorii</name>
    <dbReference type="NCBI Taxonomy" id="2483200"/>
    <lineage>
        <taxon>Eukaryota</taxon>
        <taxon>Sar</taxon>
        <taxon>Stramenopiles</taxon>
        <taxon>Ochrophyta</taxon>
        <taxon>Pelagophyceae</taxon>
        <taxon>Pelagomonadales</taxon>
        <taxon>Pelagomonadaceae</taxon>
        <taxon>Chrysophaeum</taxon>
    </lineage>
</organism>
<dbReference type="PANTHER" id="PTHR47043">
    <property type="entry name" value="UDP-N-ACETYLGLUCOSAMINE TRANSFERASE SUBUNIT ALG13"/>
    <property type="match status" value="1"/>
</dbReference>
<evidence type="ECO:0000313" key="3">
    <source>
        <dbReference type="Proteomes" id="UP001230188"/>
    </source>
</evidence>
<dbReference type="EMBL" id="JAQMWT010000673">
    <property type="protein sequence ID" value="KAJ8598451.1"/>
    <property type="molecule type" value="Genomic_DNA"/>
</dbReference>
<dbReference type="InterPro" id="IPR007235">
    <property type="entry name" value="Glyco_trans_28_C"/>
</dbReference>
<dbReference type="SUPFAM" id="SSF53756">
    <property type="entry name" value="UDP-Glycosyltransferase/glycogen phosphorylase"/>
    <property type="match status" value="1"/>
</dbReference>
<dbReference type="InterPro" id="IPR052474">
    <property type="entry name" value="UDP-GlcNAc_transferase"/>
</dbReference>
<evidence type="ECO:0000313" key="2">
    <source>
        <dbReference type="EMBL" id="KAJ8598451.1"/>
    </source>
</evidence>
<comment type="caution">
    <text evidence="2">The sequence shown here is derived from an EMBL/GenBank/DDBJ whole genome shotgun (WGS) entry which is preliminary data.</text>
</comment>
<protein>
    <recommendedName>
        <fullName evidence="1">Glycosyl transferase family 28 C-terminal domain-containing protein</fullName>
    </recommendedName>
</protein>
<dbReference type="Gene3D" id="3.40.50.2000">
    <property type="entry name" value="Glycogen Phosphorylase B"/>
    <property type="match status" value="1"/>
</dbReference>
<dbReference type="Proteomes" id="UP001230188">
    <property type="component" value="Unassembled WGS sequence"/>
</dbReference>
<feature type="domain" description="Glycosyl transferase family 28 C-terminal" evidence="1">
    <location>
        <begin position="11"/>
        <end position="126"/>
    </location>
</feature>
<accession>A0AAD7U585</accession>
<sequence>MLRGEEKNRGIFVTVGTTCFDELVAAVTTAEFADRLTELGYRWLRVQVGRGTEPTFLGETTVHRTWFRFTPDIPSEMEKAAVVISHGGAGSVTEALALQKRLIVCVNESLMGNHQEELAVELHSRRHLILAKPADISNAVSAIEHADLEPYGTYDDSLFPALVDAEMARPRPACTLS</sequence>
<keyword evidence="3" id="KW-1185">Reference proteome</keyword>